<dbReference type="FunFam" id="2.60.120.200:FF:000023">
    <property type="entry name" value="Galectin"/>
    <property type="match status" value="1"/>
</dbReference>
<evidence type="ECO:0000313" key="22">
    <source>
        <dbReference type="EMBL" id="KAK2864071.1"/>
    </source>
</evidence>
<comment type="caution">
    <text evidence="22">The sequence shown here is derived from an EMBL/GenBank/DDBJ whole genome shotgun (WGS) entry which is preliminary data.</text>
</comment>
<dbReference type="GO" id="GO:0090280">
    <property type="term" value="P:positive regulation of calcium ion import"/>
    <property type="evidence" value="ECO:0007669"/>
    <property type="project" value="TreeGrafter"/>
</dbReference>
<dbReference type="GO" id="GO:0008380">
    <property type="term" value="P:RNA splicing"/>
    <property type="evidence" value="ECO:0007669"/>
    <property type="project" value="UniProtKB-KW"/>
</dbReference>
<dbReference type="GO" id="GO:0045087">
    <property type="term" value="P:innate immune response"/>
    <property type="evidence" value="ECO:0007669"/>
    <property type="project" value="UniProtKB-KW"/>
</dbReference>
<dbReference type="Gene3D" id="2.60.120.200">
    <property type="match status" value="1"/>
</dbReference>
<dbReference type="CDD" id="cd00070">
    <property type="entry name" value="GLECT"/>
    <property type="match status" value="1"/>
</dbReference>
<proteinExistence type="predicted"/>
<dbReference type="GO" id="GO:0030593">
    <property type="term" value="P:neutrophil chemotaxis"/>
    <property type="evidence" value="ECO:0007669"/>
    <property type="project" value="TreeGrafter"/>
</dbReference>
<name>A0AA88NT44_TACVA</name>
<evidence type="ECO:0000256" key="20">
    <source>
        <dbReference type="SAM" id="MobiDB-lite"/>
    </source>
</evidence>
<evidence type="ECO:0000256" key="5">
    <source>
        <dbReference type="ARBA" id="ARBA00022525"/>
    </source>
</evidence>
<evidence type="ECO:0000256" key="6">
    <source>
        <dbReference type="ARBA" id="ARBA00022553"/>
    </source>
</evidence>
<dbReference type="GO" id="GO:0006397">
    <property type="term" value="P:mRNA processing"/>
    <property type="evidence" value="ECO:0007669"/>
    <property type="project" value="UniProtKB-KW"/>
</dbReference>
<dbReference type="SMART" id="SM00908">
    <property type="entry name" value="Gal-bind_lectin"/>
    <property type="match status" value="1"/>
</dbReference>
<sequence>MDGQFLHFNSFQITMNCPSSGSQGNCTWPCQSTQQPGAPVWPSQPYQPFWPYQPNQANWPGMQPTVPNWPAYQPIPPTQAVWPSPPQTGPSQPLLPSQPSQPISPSQPMPPSQPISPSQPMPPSQPSQAMPPSWPSQLPNPIPSSWNGNPGQPGWPNQGPTGVQQHSWPPAPPTGPVSVPFNMNFPRGIYDKLMLTIKGQVKPDAKMFTVNFVRGNDIALHINPRFNEGGKQVLVRNHKLGDQWGHEERTLQAPFPFAAGQYFDMKILCTVNEFKVAVNNTPVFDFKHRIKEVNQIDRINILHDLYLTSVNVDTLP</sequence>
<dbReference type="PRINTS" id="PR01217">
    <property type="entry name" value="PRICHEXTENSN"/>
</dbReference>
<dbReference type="GO" id="GO:0048246">
    <property type="term" value="P:macrophage chemotaxis"/>
    <property type="evidence" value="ECO:0007669"/>
    <property type="project" value="TreeGrafter"/>
</dbReference>
<keyword evidence="14" id="KW-0389">IgE-binding protein</keyword>
<evidence type="ECO:0000256" key="19">
    <source>
        <dbReference type="RuleBase" id="RU102079"/>
    </source>
</evidence>
<evidence type="ECO:0000256" key="8">
    <source>
        <dbReference type="ARBA" id="ARBA00022664"/>
    </source>
</evidence>
<evidence type="ECO:0000313" key="23">
    <source>
        <dbReference type="Proteomes" id="UP001187315"/>
    </source>
</evidence>
<dbReference type="GO" id="GO:2001237">
    <property type="term" value="P:negative regulation of extrinsic apoptotic signaling pathway"/>
    <property type="evidence" value="ECO:0007669"/>
    <property type="project" value="TreeGrafter"/>
</dbReference>
<evidence type="ECO:0000256" key="1">
    <source>
        <dbReference type="ARBA" id="ARBA00004123"/>
    </source>
</evidence>
<evidence type="ECO:0000256" key="17">
    <source>
        <dbReference type="ARBA" id="ARBA00023187"/>
    </source>
</evidence>
<keyword evidence="7" id="KW-0399">Innate immunity</keyword>
<reference evidence="22" key="1">
    <citation type="submission" date="2023-08" db="EMBL/GenBank/DDBJ databases">
        <title>Pelteobagrus vachellii genome.</title>
        <authorList>
            <person name="Liu H."/>
        </authorList>
    </citation>
    <scope>NUCLEOTIDE SEQUENCE</scope>
    <source>
        <strain evidence="22">PRFRI_2022a</strain>
        <tissue evidence="22">Muscle</tissue>
    </source>
</reference>
<keyword evidence="18" id="KW-0539">Nucleus</keyword>
<keyword evidence="4" id="KW-0963">Cytoplasm</keyword>
<dbReference type="GO" id="GO:0030154">
    <property type="term" value="P:cell differentiation"/>
    <property type="evidence" value="ECO:0007669"/>
    <property type="project" value="UniProtKB-KW"/>
</dbReference>
<feature type="compositionally biased region" description="Pro residues" evidence="20">
    <location>
        <begin position="105"/>
        <end position="125"/>
    </location>
</feature>
<dbReference type="GO" id="GO:0048245">
    <property type="term" value="P:eosinophil chemotaxis"/>
    <property type="evidence" value="ECO:0007669"/>
    <property type="project" value="TreeGrafter"/>
</dbReference>
<dbReference type="AlphaFoldDB" id="A0AA88NT44"/>
<evidence type="ECO:0000256" key="3">
    <source>
        <dbReference type="ARBA" id="ARBA00004613"/>
    </source>
</evidence>
<dbReference type="InterPro" id="IPR013320">
    <property type="entry name" value="ConA-like_dom_sf"/>
</dbReference>
<dbReference type="GO" id="GO:0019863">
    <property type="term" value="F:IgE binding"/>
    <property type="evidence" value="ECO:0007669"/>
    <property type="project" value="UniProtKB-KW"/>
</dbReference>
<evidence type="ECO:0000256" key="16">
    <source>
        <dbReference type="ARBA" id="ARBA00023157"/>
    </source>
</evidence>
<feature type="compositionally biased region" description="Pro residues" evidence="20">
    <location>
        <begin position="77"/>
        <end position="88"/>
    </location>
</feature>
<feature type="compositionally biased region" description="Low complexity" evidence="20">
    <location>
        <begin position="146"/>
        <end position="160"/>
    </location>
</feature>
<evidence type="ECO:0000256" key="18">
    <source>
        <dbReference type="ARBA" id="ARBA00023242"/>
    </source>
</evidence>
<feature type="domain" description="Galectin" evidence="21">
    <location>
        <begin position="181"/>
        <end position="313"/>
    </location>
</feature>
<dbReference type="GO" id="GO:0005737">
    <property type="term" value="C:cytoplasm"/>
    <property type="evidence" value="ECO:0007669"/>
    <property type="project" value="UniProtKB-SubCell"/>
</dbReference>
<keyword evidence="13" id="KW-0391">Immunity</keyword>
<evidence type="ECO:0000256" key="4">
    <source>
        <dbReference type="ARBA" id="ARBA00022490"/>
    </source>
</evidence>
<keyword evidence="10 19" id="KW-0430">Lectin</keyword>
<keyword evidence="23" id="KW-1185">Reference proteome</keyword>
<keyword evidence="16" id="KW-1015">Disulfide bond</keyword>
<feature type="compositionally biased region" description="Pro residues" evidence="20">
    <location>
        <begin position="132"/>
        <end position="142"/>
    </location>
</feature>
<dbReference type="Proteomes" id="UP001187315">
    <property type="component" value="Unassembled WGS sequence"/>
</dbReference>
<dbReference type="InterPro" id="IPR001079">
    <property type="entry name" value="Galectin_CRD"/>
</dbReference>
<evidence type="ECO:0000256" key="9">
    <source>
        <dbReference type="ARBA" id="ARBA00022728"/>
    </source>
</evidence>
<dbReference type="Pfam" id="PF00337">
    <property type="entry name" value="Gal-bind_lectin"/>
    <property type="match status" value="1"/>
</dbReference>
<dbReference type="InterPro" id="IPR044156">
    <property type="entry name" value="Galectin-like"/>
</dbReference>
<feature type="region of interest" description="Disordered" evidence="20">
    <location>
        <begin position="77"/>
        <end position="175"/>
    </location>
</feature>
<dbReference type="GO" id="GO:0045806">
    <property type="term" value="P:negative regulation of endocytosis"/>
    <property type="evidence" value="ECO:0007669"/>
    <property type="project" value="TreeGrafter"/>
</dbReference>
<dbReference type="GO" id="GO:0050918">
    <property type="term" value="P:positive chemotaxis"/>
    <property type="evidence" value="ECO:0007669"/>
    <property type="project" value="TreeGrafter"/>
</dbReference>
<dbReference type="PANTHER" id="PTHR11346">
    <property type="entry name" value="GALECTIN"/>
    <property type="match status" value="1"/>
</dbReference>
<keyword evidence="11" id="KW-0677">Repeat</keyword>
<evidence type="ECO:0000256" key="10">
    <source>
        <dbReference type="ARBA" id="ARBA00022734"/>
    </source>
</evidence>
<evidence type="ECO:0000256" key="11">
    <source>
        <dbReference type="ARBA" id="ARBA00022737"/>
    </source>
</evidence>
<keyword evidence="9" id="KW-0747">Spliceosome</keyword>
<evidence type="ECO:0000256" key="13">
    <source>
        <dbReference type="ARBA" id="ARBA00022859"/>
    </source>
</evidence>
<dbReference type="SMART" id="SM00276">
    <property type="entry name" value="GLECT"/>
    <property type="match status" value="1"/>
</dbReference>
<dbReference type="PANTHER" id="PTHR11346:SF26">
    <property type="entry name" value="GALECTIN-3"/>
    <property type="match status" value="1"/>
</dbReference>
<dbReference type="GO" id="GO:0005681">
    <property type="term" value="C:spliceosomal complex"/>
    <property type="evidence" value="ECO:0007669"/>
    <property type="project" value="UniProtKB-KW"/>
</dbReference>
<keyword evidence="6" id="KW-0597">Phosphoprotein</keyword>
<dbReference type="PROSITE" id="PS51304">
    <property type="entry name" value="GALECTIN"/>
    <property type="match status" value="1"/>
</dbReference>
<dbReference type="SUPFAM" id="SSF49899">
    <property type="entry name" value="Concanavalin A-like lectins/glucanases"/>
    <property type="match status" value="1"/>
</dbReference>
<keyword evidence="5" id="KW-0964">Secreted</keyword>
<evidence type="ECO:0000256" key="12">
    <source>
        <dbReference type="ARBA" id="ARBA00022782"/>
    </source>
</evidence>
<dbReference type="GO" id="GO:0005615">
    <property type="term" value="C:extracellular space"/>
    <property type="evidence" value="ECO:0007669"/>
    <property type="project" value="TreeGrafter"/>
</dbReference>
<dbReference type="GO" id="GO:0001772">
    <property type="term" value="C:immunological synapse"/>
    <property type="evidence" value="ECO:0007669"/>
    <property type="project" value="TreeGrafter"/>
</dbReference>
<evidence type="ECO:0000259" key="21">
    <source>
        <dbReference type="PROSITE" id="PS51304"/>
    </source>
</evidence>
<dbReference type="GO" id="GO:0043236">
    <property type="term" value="F:laminin binding"/>
    <property type="evidence" value="ECO:0007669"/>
    <property type="project" value="TreeGrafter"/>
</dbReference>
<evidence type="ECO:0000256" key="15">
    <source>
        <dbReference type="ARBA" id="ARBA00022990"/>
    </source>
</evidence>
<accession>A0AA88NT44</accession>
<evidence type="ECO:0000256" key="2">
    <source>
        <dbReference type="ARBA" id="ARBA00004496"/>
    </source>
</evidence>
<keyword evidence="8" id="KW-0507">mRNA processing</keyword>
<dbReference type="EMBL" id="JAVHJS010000003">
    <property type="protein sequence ID" value="KAK2864071.1"/>
    <property type="molecule type" value="Genomic_DNA"/>
</dbReference>
<keyword evidence="12" id="KW-0221">Differentiation</keyword>
<dbReference type="GO" id="GO:0048030">
    <property type="term" value="F:disaccharide binding"/>
    <property type="evidence" value="ECO:0007669"/>
    <property type="project" value="TreeGrafter"/>
</dbReference>
<evidence type="ECO:0000256" key="14">
    <source>
        <dbReference type="ARBA" id="ARBA00022972"/>
    </source>
</evidence>
<protein>
    <recommendedName>
        <fullName evidence="19">Galectin</fullName>
    </recommendedName>
</protein>
<dbReference type="GO" id="GO:0002548">
    <property type="term" value="P:monocyte chemotaxis"/>
    <property type="evidence" value="ECO:0007669"/>
    <property type="project" value="TreeGrafter"/>
</dbReference>
<feature type="compositionally biased region" description="Low complexity" evidence="20">
    <location>
        <begin position="89"/>
        <end position="104"/>
    </location>
</feature>
<keyword evidence="17" id="KW-0508">mRNA splicing</keyword>
<comment type="subcellular location">
    <subcellularLocation>
        <location evidence="2">Cytoplasm</location>
    </subcellularLocation>
    <subcellularLocation>
        <location evidence="1">Nucleus</location>
    </subcellularLocation>
    <subcellularLocation>
        <location evidence="3">Secreted</location>
    </subcellularLocation>
</comment>
<keyword evidence="15" id="KW-0007">Acetylation</keyword>
<organism evidence="22 23">
    <name type="scientific">Tachysurus vachellii</name>
    <name type="common">Darkbarbel catfish</name>
    <name type="synonym">Pelteobagrus vachellii</name>
    <dbReference type="NCBI Taxonomy" id="175792"/>
    <lineage>
        <taxon>Eukaryota</taxon>
        <taxon>Metazoa</taxon>
        <taxon>Chordata</taxon>
        <taxon>Craniata</taxon>
        <taxon>Vertebrata</taxon>
        <taxon>Euteleostomi</taxon>
        <taxon>Actinopterygii</taxon>
        <taxon>Neopterygii</taxon>
        <taxon>Teleostei</taxon>
        <taxon>Ostariophysi</taxon>
        <taxon>Siluriformes</taxon>
        <taxon>Bagridae</taxon>
        <taxon>Tachysurus</taxon>
    </lineage>
</organism>
<evidence type="ECO:0000256" key="7">
    <source>
        <dbReference type="ARBA" id="ARBA00022588"/>
    </source>
</evidence>
<gene>
    <name evidence="22" type="ORF">Q7C36_003225</name>
</gene>